<name>A0A2T0LY07_9PSEU</name>
<keyword evidence="2" id="KW-1185">Reference proteome</keyword>
<dbReference type="Proteomes" id="UP000238362">
    <property type="component" value="Unassembled WGS sequence"/>
</dbReference>
<accession>A0A2T0LY07</accession>
<organism evidence="1 2">
    <name type="scientific">Prauserella shujinwangii</name>
    <dbReference type="NCBI Taxonomy" id="1453103"/>
    <lineage>
        <taxon>Bacteria</taxon>
        <taxon>Bacillati</taxon>
        <taxon>Actinomycetota</taxon>
        <taxon>Actinomycetes</taxon>
        <taxon>Pseudonocardiales</taxon>
        <taxon>Pseudonocardiaceae</taxon>
        <taxon>Prauserella</taxon>
    </lineage>
</organism>
<dbReference type="RefSeq" id="WP_106177739.1">
    <property type="nucleotide sequence ID" value="NZ_PVNH01000003.1"/>
</dbReference>
<sequence>MVEVADYLTREHAEGRLPARESWLACASMIIGACQHYVYTEFLSTSGMAGLLPSAENPVREYARTIVRTLFGVPE</sequence>
<comment type="caution">
    <text evidence="1">The sequence shown here is derived from an EMBL/GenBank/DDBJ whole genome shotgun (WGS) entry which is preliminary data.</text>
</comment>
<protein>
    <recommendedName>
        <fullName evidence="3">Tetracyclin repressor-like C-terminal domain-containing protein</fullName>
    </recommendedName>
</protein>
<dbReference type="EMBL" id="PVNH01000003">
    <property type="protein sequence ID" value="PRX49006.1"/>
    <property type="molecule type" value="Genomic_DNA"/>
</dbReference>
<proteinExistence type="predicted"/>
<evidence type="ECO:0008006" key="3">
    <source>
        <dbReference type="Google" id="ProtNLM"/>
    </source>
</evidence>
<reference evidence="1 2" key="1">
    <citation type="submission" date="2018-03" db="EMBL/GenBank/DDBJ databases">
        <title>Genomic Encyclopedia of Type Strains, Phase III (KMG-III): the genomes of soil and plant-associated and newly described type strains.</title>
        <authorList>
            <person name="Whitman W."/>
        </authorList>
    </citation>
    <scope>NUCLEOTIDE SEQUENCE [LARGE SCALE GENOMIC DNA]</scope>
    <source>
        <strain evidence="1 2">CGMCC 4.7125</strain>
    </source>
</reference>
<evidence type="ECO:0000313" key="2">
    <source>
        <dbReference type="Proteomes" id="UP000238362"/>
    </source>
</evidence>
<evidence type="ECO:0000313" key="1">
    <source>
        <dbReference type="EMBL" id="PRX49006.1"/>
    </source>
</evidence>
<gene>
    <name evidence="1" type="ORF">B0I33_10338</name>
</gene>
<dbReference type="AlphaFoldDB" id="A0A2T0LY07"/>